<dbReference type="EMBL" id="JAVRJZ010000018">
    <property type="protein sequence ID" value="KAK2708622.1"/>
    <property type="molecule type" value="Genomic_DNA"/>
</dbReference>
<evidence type="ECO:0000313" key="2">
    <source>
        <dbReference type="Proteomes" id="UP001187531"/>
    </source>
</evidence>
<comment type="caution">
    <text evidence="1">The sequence shown here is derived from an EMBL/GenBank/DDBJ whole genome shotgun (WGS) entry which is preliminary data.</text>
</comment>
<keyword evidence="2" id="KW-1185">Reference proteome</keyword>
<gene>
    <name evidence="1" type="ORF">QYM36_014278</name>
</gene>
<name>A0AA88HPU2_ARTSF</name>
<evidence type="ECO:0000313" key="1">
    <source>
        <dbReference type="EMBL" id="KAK2708622.1"/>
    </source>
</evidence>
<sequence>MVSAIQVKQKLVTRIVSADDFCTESQIKTDTLILDKGQLPRVAALEPSSEYVTATRISAIQVNQKLVTRIIPADDCCTESQIKTDTLILDKGQLPRVAALEPSSEYG</sequence>
<dbReference type="AlphaFoldDB" id="A0AA88HPU2"/>
<reference evidence="1" key="1">
    <citation type="submission" date="2023-07" db="EMBL/GenBank/DDBJ databases">
        <title>Chromosome-level genome assembly of Artemia franciscana.</title>
        <authorList>
            <person name="Jo E."/>
        </authorList>
    </citation>
    <scope>NUCLEOTIDE SEQUENCE</scope>
    <source>
        <tissue evidence="1">Whole body</tissue>
    </source>
</reference>
<accession>A0AA88HPU2</accession>
<proteinExistence type="predicted"/>
<dbReference type="Proteomes" id="UP001187531">
    <property type="component" value="Unassembled WGS sequence"/>
</dbReference>
<protein>
    <submittedName>
        <fullName evidence="1">Uncharacterized protein</fullName>
    </submittedName>
</protein>
<organism evidence="1 2">
    <name type="scientific">Artemia franciscana</name>
    <name type="common">Brine shrimp</name>
    <name type="synonym">Artemia sanfranciscana</name>
    <dbReference type="NCBI Taxonomy" id="6661"/>
    <lineage>
        <taxon>Eukaryota</taxon>
        <taxon>Metazoa</taxon>
        <taxon>Ecdysozoa</taxon>
        <taxon>Arthropoda</taxon>
        <taxon>Crustacea</taxon>
        <taxon>Branchiopoda</taxon>
        <taxon>Anostraca</taxon>
        <taxon>Artemiidae</taxon>
        <taxon>Artemia</taxon>
    </lineage>
</organism>